<evidence type="ECO:0000313" key="2">
    <source>
        <dbReference type="Proteomes" id="UP000037755"/>
    </source>
</evidence>
<organism evidence="1 2">
    <name type="scientific">Flavobacterium akiainvivens</name>
    <dbReference type="NCBI Taxonomy" id="1202724"/>
    <lineage>
        <taxon>Bacteria</taxon>
        <taxon>Pseudomonadati</taxon>
        <taxon>Bacteroidota</taxon>
        <taxon>Flavobacteriia</taxon>
        <taxon>Flavobacteriales</taxon>
        <taxon>Flavobacteriaceae</taxon>
        <taxon>Flavobacterium</taxon>
    </lineage>
</organism>
<comment type="caution">
    <text evidence="1">The sequence shown here is derived from an EMBL/GenBank/DDBJ whole genome shotgun (WGS) entry which is preliminary data.</text>
</comment>
<dbReference type="RefSeq" id="WP_054408633.1">
    <property type="nucleotide sequence ID" value="NZ_FOYA01000009.1"/>
</dbReference>
<dbReference type="Proteomes" id="UP000037755">
    <property type="component" value="Unassembled WGS sequence"/>
</dbReference>
<gene>
    <name evidence="1" type="ORF">AM493_13895</name>
</gene>
<keyword evidence="2" id="KW-1185">Reference proteome</keyword>
<dbReference type="PATRIC" id="fig|1202724.3.peg.2881"/>
<accession>A0A0M9VIT1</accession>
<sequence>MNISKILSGWKNYLAKAEVPETLAKQRAAHCAACPHAKHGKLLAFIKDNLTQVEGAYCNLCKCPLSAKVRSTDVCPINKWQ</sequence>
<dbReference type="AlphaFoldDB" id="A0A0M9VIT1"/>
<evidence type="ECO:0000313" key="1">
    <source>
        <dbReference type="EMBL" id="KOS07002.1"/>
    </source>
</evidence>
<proteinExistence type="predicted"/>
<protein>
    <submittedName>
        <fullName evidence="1">Uncharacterized protein</fullName>
    </submittedName>
</protein>
<dbReference type="EMBL" id="LIYD01000005">
    <property type="protein sequence ID" value="KOS07002.1"/>
    <property type="molecule type" value="Genomic_DNA"/>
</dbReference>
<dbReference type="STRING" id="1202724.AM493_13895"/>
<dbReference type="OrthoDB" id="1363448at2"/>
<name>A0A0M9VIT1_9FLAO</name>
<reference evidence="1 2" key="1">
    <citation type="submission" date="2015-08" db="EMBL/GenBank/DDBJ databases">
        <title>Whole genome sequence of Flavobacterium akiainvivens IK-1T, from decaying Wikstroemia oahuensis, an endemic Hawaiian shrub.</title>
        <authorList>
            <person name="Wan X."/>
            <person name="Hou S."/>
            <person name="Saito J."/>
            <person name="Donachie S."/>
        </authorList>
    </citation>
    <scope>NUCLEOTIDE SEQUENCE [LARGE SCALE GENOMIC DNA]</scope>
    <source>
        <strain evidence="1 2">IK-1</strain>
    </source>
</reference>